<sequence>MLNKFFITSILLAHLATSVSLGANKIYAAISPSDPRSSKPQEILSKSRMEEKIAFWDSIVEKSTSNSIPIQSSKGVTLHGENLPVLVRILNTDFITTEQPYTLKFTMNWQTCRSKSSSKLLNSESEASSEEYTPYPPIETYGFSHDNQYSRFDSGDLNLKFSARLVQLIEPGYTIKTIAELGTYPATEVYPSNAESCKPGVPIASSKIYSLTFRLDQAELPKSMGPVYFVVNGTTVVPTRSNLKGFQGFSNIGITSH</sequence>
<feature type="signal peptide" evidence="1">
    <location>
        <begin position="1"/>
        <end position="22"/>
    </location>
</feature>
<organism evidence="2 3">
    <name type="scientific">Conidiobolus coronatus (strain ATCC 28846 / CBS 209.66 / NRRL 28638)</name>
    <name type="common">Delacroixia coronata</name>
    <dbReference type="NCBI Taxonomy" id="796925"/>
    <lineage>
        <taxon>Eukaryota</taxon>
        <taxon>Fungi</taxon>
        <taxon>Fungi incertae sedis</taxon>
        <taxon>Zoopagomycota</taxon>
        <taxon>Entomophthoromycotina</taxon>
        <taxon>Entomophthoromycetes</taxon>
        <taxon>Entomophthorales</taxon>
        <taxon>Ancylistaceae</taxon>
        <taxon>Conidiobolus</taxon>
    </lineage>
</organism>
<evidence type="ECO:0000313" key="2">
    <source>
        <dbReference type="EMBL" id="KXN71034.1"/>
    </source>
</evidence>
<dbReference type="Proteomes" id="UP000070444">
    <property type="component" value="Unassembled WGS sequence"/>
</dbReference>
<dbReference type="EMBL" id="KQ964486">
    <property type="protein sequence ID" value="KXN71034.1"/>
    <property type="molecule type" value="Genomic_DNA"/>
</dbReference>
<keyword evidence="1" id="KW-0732">Signal</keyword>
<evidence type="ECO:0000256" key="1">
    <source>
        <dbReference type="SAM" id="SignalP"/>
    </source>
</evidence>
<reference evidence="2 3" key="1">
    <citation type="journal article" date="2015" name="Genome Biol. Evol.">
        <title>Phylogenomic analyses indicate that early fungi evolved digesting cell walls of algal ancestors of land plants.</title>
        <authorList>
            <person name="Chang Y."/>
            <person name="Wang S."/>
            <person name="Sekimoto S."/>
            <person name="Aerts A.L."/>
            <person name="Choi C."/>
            <person name="Clum A."/>
            <person name="LaButti K.M."/>
            <person name="Lindquist E.A."/>
            <person name="Yee Ngan C."/>
            <person name="Ohm R.A."/>
            <person name="Salamov A.A."/>
            <person name="Grigoriev I.V."/>
            <person name="Spatafora J.W."/>
            <person name="Berbee M.L."/>
        </authorList>
    </citation>
    <scope>NUCLEOTIDE SEQUENCE [LARGE SCALE GENOMIC DNA]</scope>
    <source>
        <strain evidence="2 3">NRRL 28638</strain>
    </source>
</reference>
<keyword evidence="3" id="KW-1185">Reference proteome</keyword>
<gene>
    <name evidence="2" type="ORF">CONCODRAFT_70161</name>
</gene>
<feature type="chain" id="PRO_5007294613" evidence="1">
    <location>
        <begin position="23"/>
        <end position="257"/>
    </location>
</feature>
<accession>A0A137P7W6</accession>
<evidence type="ECO:0000313" key="3">
    <source>
        <dbReference type="Proteomes" id="UP000070444"/>
    </source>
</evidence>
<proteinExistence type="predicted"/>
<name>A0A137P7W6_CONC2</name>
<protein>
    <submittedName>
        <fullName evidence="2">Uncharacterized protein</fullName>
    </submittedName>
</protein>
<dbReference type="AlphaFoldDB" id="A0A137P7W6"/>